<keyword evidence="4" id="KW-1185">Reference proteome</keyword>
<feature type="transmembrane region" description="Helical" evidence="1">
    <location>
        <begin position="74"/>
        <end position="91"/>
    </location>
</feature>
<dbReference type="AlphaFoldDB" id="A0A0C2VEU6"/>
<feature type="transmembrane region" description="Helical" evidence="1">
    <location>
        <begin position="98"/>
        <end position="115"/>
    </location>
</feature>
<keyword evidence="1" id="KW-0472">Membrane</keyword>
<keyword evidence="1" id="KW-1133">Transmembrane helix</keyword>
<dbReference type="InterPro" id="IPR016747">
    <property type="entry name" value="Phosphotransbutyrylase"/>
</dbReference>
<dbReference type="EMBL" id="JXRR01000022">
    <property type="protein sequence ID" value="KIL43031.1"/>
    <property type="molecule type" value="Genomic_DNA"/>
</dbReference>
<dbReference type="InterPro" id="IPR006976">
    <property type="entry name" value="VanZ-like"/>
</dbReference>
<gene>
    <name evidence="3" type="ORF">KR50_34340</name>
</gene>
<feature type="transmembrane region" description="Helical" evidence="1">
    <location>
        <begin position="130"/>
        <end position="150"/>
    </location>
</feature>
<accession>A0A0C2VEU6</accession>
<keyword evidence="1" id="KW-0812">Transmembrane</keyword>
<reference evidence="3 4" key="1">
    <citation type="submission" date="2015-01" db="EMBL/GenBank/DDBJ databases">
        <title>Jeotgalibacillus campisalis genome sequencing.</title>
        <authorList>
            <person name="Goh K.M."/>
            <person name="Chan K.-G."/>
            <person name="Yaakop A.S."/>
            <person name="Ee R."/>
            <person name="Gan H.M."/>
            <person name="Chan C.S."/>
        </authorList>
    </citation>
    <scope>NUCLEOTIDE SEQUENCE [LARGE SCALE GENOMIC DNA]</scope>
    <source>
        <strain evidence="3 4">SF-57</strain>
    </source>
</reference>
<evidence type="ECO:0000313" key="4">
    <source>
        <dbReference type="Proteomes" id="UP000031972"/>
    </source>
</evidence>
<proteinExistence type="predicted"/>
<evidence type="ECO:0000313" key="3">
    <source>
        <dbReference type="EMBL" id="KIL43031.1"/>
    </source>
</evidence>
<evidence type="ECO:0000256" key="1">
    <source>
        <dbReference type="SAM" id="Phobius"/>
    </source>
</evidence>
<evidence type="ECO:0000259" key="2">
    <source>
        <dbReference type="Pfam" id="PF04892"/>
    </source>
</evidence>
<dbReference type="PATRIC" id="fig|220754.4.peg.3449"/>
<dbReference type="OrthoDB" id="291892at2"/>
<dbReference type="Pfam" id="PF04892">
    <property type="entry name" value="VanZ"/>
    <property type="match status" value="1"/>
</dbReference>
<comment type="caution">
    <text evidence="3">The sequence shown here is derived from an EMBL/GenBank/DDBJ whole genome shotgun (WGS) entry which is preliminary data.</text>
</comment>
<dbReference type="NCBIfam" id="NF037970">
    <property type="entry name" value="vanZ_1"/>
    <property type="match status" value="1"/>
</dbReference>
<feature type="domain" description="VanZ-like" evidence="2">
    <location>
        <begin position="7"/>
        <end position="150"/>
    </location>
</feature>
<dbReference type="PIRSF" id="PIRSF019083">
    <property type="entry name" value="UCP019083_VanZ"/>
    <property type="match status" value="1"/>
</dbReference>
<organism evidence="3 4">
    <name type="scientific">Jeotgalibacillus campisalis</name>
    <dbReference type="NCBI Taxonomy" id="220754"/>
    <lineage>
        <taxon>Bacteria</taxon>
        <taxon>Bacillati</taxon>
        <taxon>Bacillota</taxon>
        <taxon>Bacilli</taxon>
        <taxon>Bacillales</taxon>
        <taxon>Caryophanaceae</taxon>
        <taxon>Jeotgalibacillus</taxon>
    </lineage>
</organism>
<protein>
    <submittedName>
        <fullName evidence="3">VanZ family protein</fullName>
    </submittedName>
</protein>
<dbReference type="Proteomes" id="UP000031972">
    <property type="component" value="Unassembled WGS sequence"/>
</dbReference>
<name>A0A0C2VEU6_9BACL</name>
<sequence>MLRLIPFILFCGAIWYSSSQTYEQQSLIPILDRITSLELFRDQFSWVQFSYAGSIVSIDERGYAGFVEFFIRKGAHLGFFFMIGLFLSSFLHYLYPKLLISITATFLFIVFFAALDEYRQYLTGGRTPLIQDVMLDTTGGVLAIVVYFLYRTMLKRN</sequence>